<dbReference type="InterPro" id="IPR001128">
    <property type="entry name" value="Cyt_P450"/>
</dbReference>
<sequence>MLGFIGNVLSSAGLRLFVLGSGIGNGARLALAGLKATRAPGGLRKNLALLLADPSRQRQVLATLRGFAPNLSLKRKLVAAYDNTGTVIVTRRADVMDVLRRDDDFAVVYGPRMQELTAGANFFLGMQPSWDYTRDTSAMRLAMQHTDVAERVAPRAADLAHSVVAQSGGVIDLPPALTRHIPWDMVADYFGTPGPNPETMQRWTTRLFWYLFGDLGADPHLHEQAMKDAEGLRDYLDTAIAERKASGAKIDDVLGRCLALQAAGTPGMDDLGIRNNLLGLVIGAIPTISKAACLAMDELMRRPDVLRRARTAALMDDPGKLAGFVWEALRFNPHNPILYRRATRDTVIAPGTLRQVTVRKGQMVFAATLSAMFDPYDIDAPELFRTSRPFSDQIIWGTGMHTCFGAVINAAVIPAILKPLLAQNGLRRAGGAEGQIQTAGTPFPEHFVLHFDPE</sequence>
<dbReference type="RefSeq" id="WP_133341709.1">
    <property type="nucleotide sequence ID" value="NZ_SMZO01000007.1"/>
</dbReference>
<evidence type="ECO:0000313" key="3">
    <source>
        <dbReference type="Proteomes" id="UP000294562"/>
    </source>
</evidence>
<organism evidence="2 3">
    <name type="scientific">Meridianimarinicoccus aquatilis</name>
    <dbReference type="NCBI Taxonomy" id="2552766"/>
    <lineage>
        <taxon>Bacteria</taxon>
        <taxon>Pseudomonadati</taxon>
        <taxon>Pseudomonadota</taxon>
        <taxon>Alphaproteobacteria</taxon>
        <taxon>Rhodobacterales</taxon>
        <taxon>Paracoccaceae</taxon>
        <taxon>Meridianimarinicoccus</taxon>
    </lineage>
</organism>
<dbReference type="GO" id="GO:0020037">
    <property type="term" value="F:heme binding"/>
    <property type="evidence" value="ECO:0007669"/>
    <property type="project" value="InterPro"/>
</dbReference>
<dbReference type="OrthoDB" id="236246at2"/>
<comment type="similarity">
    <text evidence="1">Belongs to the cytochrome P450 family.</text>
</comment>
<dbReference type="InterPro" id="IPR036396">
    <property type="entry name" value="Cyt_P450_sf"/>
</dbReference>
<proteinExistence type="inferred from homology"/>
<dbReference type="GO" id="GO:0016705">
    <property type="term" value="F:oxidoreductase activity, acting on paired donors, with incorporation or reduction of molecular oxygen"/>
    <property type="evidence" value="ECO:0007669"/>
    <property type="project" value="InterPro"/>
</dbReference>
<evidence type="ECO:0000313" key="2">
    <source>
        <dbReference type="EMBL" id="TDL90559.1"/>
    </source>
</evidence>
<dbReference type="Proteomes" id="UP000294562">
    <property type="component" value="Unassembled WGS sequence"/>
</dbReference>
<dbReference type="SUPFAM" id="SSF48264">
    <property type="entry name" value="Cytochrome P450"/>
    <property type="match status" value="1"/>
</dbReference>
<dbReference type="EMBL" id="SMZO01000007">
    <property type="protein sequence ID" value="TDL90559.1"/>
    <property type="molecule type" value="Genomic_DNA"/>
</dbReference>
<dbReference type="PANTHER" id="PTHR46696:SF1">
    <property type="entry name" value="CYTOCHROME P450 YJIB-RELATED"/>
    <property type="match status" value="1"/>
</dbReference>
<dbReference type="PANTHER" id="PTHR46696">
    <property type="entry name" value="P450, PUTATIVE (EUROFUNG)-RELATED"/>
    <property type="match status" value="1"/>
</dbReference>
<accession>A0A4V3BCD1</accession>
<dbReference type="Gene3D" id="1.10.630.10">
    <property type="entry name" value="Cytochrome P450"/>
    <property type="match status" value="1"/>
</dbReference>
<reference evidence="2 3" key="1">
    <citation type="submission" date="2019-03" db="EMBL/GenBank/DDBJ databases">
        <title>Rhodobacteraceae bacterium SM1902, a new member of the family Rhodobacteraceae isolated from Yantai.</title>
        <authorList>
            <person name="Sun Y."/>
        </authorList>
    </citation>
    <scope>NUCLEOTIDE SEQUENCE [LARGE SCALE GENOMIC DNA]</scope>
    <source>
        <strain evidence="2 3">SM1902</strain>
    </source>
</reference>
<dbReference type="CDD" id="cd20612">
    <property type="entry name" value="CYP_LDS-like_C"/>
    <property type="match status" value="1"/>
</dbReference>
<comment type="caution">
    <text evidence="2">The sequence shown here is derived from an EMBL/GenBank/DDBJ whole genome shotgun (WGS) entry which is preliminary data.</text>
</comment>
<dbReference type="GO" id="GO:0004497">
    <property type="term" value="F:monooxygenase activity"/>
    <property type="evidence" value="ECO:0007669"/>
    <property type="project" value="InterPro"/>
</dbReference>
<keyword evidence="3" id="KW-1185">Reference proteome</keyword>
<dbReference type="Pfam" id="PF00067">
    <property type="entry name" value="p450"/>
    <property type="match status" value="1"/>
</dbReference>
<dbReference type="GO" id="GO:0005506">
    <property type="term" value="F:iron ion binding"/>
    <property type="evidence" value="ECO:0007669"/>
    <property type="project" value="InterPro"/>
</dbReference>
<evidence type="ECO:0000256" key="1">
    <source>
        <dbReference type="ARBA" id="ARBA00010617"/>
    </source>
</evidence>
<protein>
    <submittedName>
        <fullName evidence="2">Cytochrome P450</fullName>
    </submittedName>
</protein>
<dbReference type="AlphaFoldDB" id="A0A4V3BCD1"/>
<name>A0A4V3BCD1_9RHOB</name>
<gene>
    <name evidence="2" type="ORF">E2L05_04545</name>
</gene>